<dbReference type="InterPro" id="IPR013320">
    <property type="entry name" value="ConA-like_dom_sf"/>
</dbReference>
<evidence type="ECO:0000313" key="6">
    <source>
        <dbReference type="Proteomes" id="UP000030742"/>
    </source>
</evidence>
<proteinExistence type="evidence at transcript level"/>
<name>J3JW32_DENPD</name>
<reference evidence="5 6" key="2">
    <citation type="journal article" date="2013" name="Genome Biol.">
        <title>Draft genome of the mountain pine beetle, Dendroctonus ponderosae Hopkins, a major forest pest.</title>
        <authorList>
            <person name="Keeling C.I."/>
            <person name="Yuen M.M."/>
            <person name="Liao N.Y."/>
            <person name="Docking T.R."/>
            <person name="Chan S.K."/>
            <person name="Taylor G.A."/>
            <person name="Palmquist D.L."/>
            <person name="Jackman S.D."/>
            <person name="Nguyen A."/>
            <person name="Li M."/>
            <person name="Henderson H."/>
            <person name="Janes J.K."/>
            <person name="Zhao Y."/>
            <person name="Pandoh P."/>
            <person name="Moore R."/>
            <person name="Sperling F.A."/>
            <person name="Huber D.P."/>
            <person name="Birol I."/>
            <person name="Jones S.J."/>
            <person name="Bohlmann J."/>
        </authorList>
    </citation>
    <scope>NUCLEOTIDE SEQUENCE</scope>
</reference>
<evidence type="ECO:0000313" key="5">
    <source>
        <dbReference type="EMBL" id="ERL94420.1"/>
    </source>
</evidence>
<feature type="domain" description="Thrombospondin-like N-terminal" evidence="3">
    <location>
        <begin position="50"/>
        <end position="249"/>
    </location>
</feature>
<keyword evidence="1" id="KW-0677">Repeat</keyword>
<evidence type="ECO:0000313" key="4">
    <source>
        <dbReference type="EMBL" id="AEE62412.1"/>
    </source>
</evidence>
<dbReference type="SMART" id="SM00210">
    <property type="entry name" value="TSPN"/>
    <property type="match status" value="1"/>
</dbReference>
<dbReference type="Proteomes" id="UP000030742">
    <property type="component" value="Unassembled WGS sequence"/>
</dbReference>
<evidence type="ECO:0000256" key="1">
    <source>
        <dbReference type="ARBA" id="ARBA00022737"/>
    </source>
</evidence>
<dbReference type="InterPro" id="IPR048287">
    <property type="entry name" value="TSPN-like_N"/>
</dbReference>
<dbReference type="STRING" id="77166.J3JW32"/>
<accession>J3JW32</accession>
<reference evidence="4" key="1">
    <citation type="journal article" date="2012" name="Insect Biochem. Mol. Biol.">
        <title>Transcriptome and full-length cDNA resources for the mountain pine beetle, Dendroctonus ponderosae Hopkins, a major insect pest of pine forests.</title>
        <authorList>
            <person name="Keeling C.I."/>
            <person name="Henderson H."/>
            <person name="Li M."/>
            <person name="Yuen M."/>
            <person name="Clark E.L."/>
            <person name="Fraser J.D."/>
            <person name="Huber D.P."/>
            <person name="Liao N.Y."/>
            <person name="Roderick Docking T."/>
            <person name="Birol I."/>
            <person name="Chan S.K."/>
            <person name="Taylor G.A."/>
            <person name="Palmquist D."/>
            <person name="Jones S.J."/>
            <person name="Bohlmann J."/>
        </authorList>
    </citation>
    <scope>NUCLEOTIDE SEQUENCE</scope>
    <source>
        <tissue evidence="4">Heads</tissue>
    </source>
</reference>
<sequence>MKYFGIMLLVLVCCCFVGTHAINTLENEIAHSDAKSHPNPKLPASEMPLEVDILKLLNVSHKDQGVSFVEGPIKKFPAYKFRFSPYGHVPLAKSNIVSEAMNNSRGFTVVFLYRQVRNNLGTLLSLHSPGRLTPWFQLTSNSRTGILTVKYRLRKSNKLIQIDWELPKHYRKSPLAAWLWLSLSMDFQEDLIRLDLDCVPSSFESIPSRKFNSHSFAVPRDSLVYFKEEPGRKNRFLGSIQVAKVLPYVTHERLWNCLEISRNLIPEFQKPLL</sequence>
<gene>
    <name evidence="5" type="ORF">D910_11698</name>
</gene>
<dbReference type="EMBL" id="BT127450">
    <property type="protein sequence ID" value="AEE62412.1"/>
    <property type="molecule type" value="mRNA"/>
</dbReference>
<evidence type="ECO:0000256" key="2">
    <source>
        <dbReference type="SAM" id="SignalP"/>
    </source>
</evidence>
<evidence type="ECO:0000259" key="3">
    <source>
        <dbReference type="SMART" id="SM00210"/>
    </source>
</evidence>
<dbReference type="EMBL" id="KB632390">
    <property type="protein sequence ID" value="ERL94420.1"/>
    <property type="molecule type" value="Genomic_DNA"/>
</dbReference>
<dbReference type="AlphaFoldDB" id="J3JW32"/>
<organism evidence="4">
    <name type="scientific">Dendroctonus ponderosae</name>
    <name type="common">Mountain pine beetle</name>
    <dbReference type="NCBI Taxonomy" id="77166"/>
    <lineage>
        <taxon>Eukaryota</taxon>
        <taxon>Metazoa</taxon>
        <taxon>Ecdysozoa</taxon>
        <taxon>Arthropoda</taxon>
        <taxon>Hexapoda</taxon>
        <taxon>Insecta</taxon>
        <taxon>Pterygota</taxon>
        <taxon>Neoptera</taxon>
        <taxon>Endopterygota</taxon>
        <taxon>Coleoptera</taxon>
        <taxon>Polyphaga</taxon>
        <taxon>Cucujiformia</taxon>
        <taxon>Curculionidae</taxon>
        <taxon>Scolytinae</taxon>
        <taxon>Dendroctonus</taxon>
    </lineage>
</organism>
<dbReference type="SUPFAM" id="SSF49899">
    <property type="entry name" value="Concanavalin A-like lectins/glucanases"/>
    <property type="match status" value="1"/>
</dbReference>
<dbReference type="Gene3D" id="2.60.120.200">
    <property type="match status" value="1"/>
</dbReference>
<protein>
    <recommendedName>
        <fullName evidence="3">Thrombospondin-like N-terminal domain-containing protein</fullName>
    </recommendedName>
</protein>
<keyword evidence="2" id="KW-0732">Signal</keyword>
<dbReference type="OrthoDB" id="6482679at2759"/>
<feature type="chain" id="PRO_5007674860" description="Thrombospondin-like N-terminal domain-containing protein" evidence="2">
    <location>
        <begin position="22"/>
        <end position="273"/>
    </location>
</feature>
<feature type="signal peptide" evidence="2">
    <location>
        <begin position="1"/>
        <end position="21"/>
    </location>
</feature>